<evidence type="ECO:0000313" key="3">
    <source>
        <dbReference type="Proteomes" id="UP000541444"/>
    </source>
</evidence>
<dbReference type="Proteomes" id="UP000541444">
    <property type="component" value="Unassembled WGS sequence"/>
</dbReference>
<organism evidence="2 3">
    <name type="scientific">Kingdonia uniflora</name>
    <dbReference type="NCBI Taxonomy" id="39325"/>
    <lineage>
        <taxon>Eukaryota</taxon>
        <taxon>Viridiplantae</taxon>
        <taxon>Streptophyta</taxon>
        <taxon>Embryophyta</taxon>
        <taxon>Tracheophyta</taxon>
        <taxon>Spermatophyta</taxon>
        <taxon>Magnoliopsida</taxon>
        <taxon>Ranunculales</taxon>
        <taxon>Circaeasteraceae</taxon>
        <taxon>Kingdonia</taxon>
    </lineage>
</organism>
<feature type="region of interest" description="Disordered" evidence="1">
    <location>
        <begin position="91"/>
        <end position="120"/>
    </location>
</feature>
<gene>
    <name evidence="2" type="ORF">GIB67_025234</name>
</gene>
<sequence>MEWTGRRELLPIYRLRDPPEMSPSYGVEELWHLTHGMQRLCLAESARNAQTIQDLTGEVATMRRHLDSVDNQLHAHDLYLRRGYDVRVVSLPPRGGARTRQGGFGLRTRGGGSDRSGPSQ</sequence>
<proteinExistence type="predicted"/>
<dbReference type="EMBL" id="JACGCM010000926">
    <property type="protein sequence ID" value="KAF6164408.1"/>
    <property type="molecule type" value="Genomic_DNA"/>
</dbReference>
<evidence type="ECO:0000256" key="1">
    <source>
        <dbReference type="SAM" id="MobiDB-lite"/>
    </source>
</evidence>
<evidence type="ECO:0000313" key="2">
    <source>
        <dbReference type="EMBL" id="KAF6164408.1"/>
    </source>
</evidence>
<name>A0A7J7NC29_9MAGN</name>
<dbReference type="AlphaFoldDB" id="A0A7J7NC29"/>
<comment type="caution">
    <text evidence="2">The sequence shown here is derived from an EMBL/GenBank/DDBJ whole genome shotgun (WGS) entry which is preliminary data.</text>
</comment>
<keyword evidence="3" id="KW-1185">Reference proteome</keyword>
<reference evidence="2 3" key="1">
    <citation type="journal article" date="2020" name="IScience">
        <title>Genome Sequencing of the Endangered Kingdonia uniflora (Circaeasteraceae, Ranunculales) Reveals Potential Mechanisms of Evolutionary Specialization.</title>
        <authorList>
            <person name="Sun Y."/>
            <person name="Deng T."/>
            <person name="Zhang A."/>
            <person name="Moore M.J."/>
            <person name="Landis J.B."/>
            <person name="Lin N."/>
            <person name="Zhang H."/>
            <person name="Zhang X."/>
            <person name="Huang J."/>
            <person name="Zhang X."/>
            <person name="Sun H."/>
            <person name="Wang H."/>
        </authorList>
    </citation>
    <scope>NUCLEOTIDE SEQUENCE [LARGE SCALE GENOMIC DNA]</scope>
    <source>
        <strain evidence="2">TB1705</strain>
        <tissue evidence="2">Leaf</tissue>
    </source>
</reference>
<protein>
    <submittedName>
        <fullName evidence="2">Uncharacterized protein</fullName>
    </submittedName>
</protein>
<feature type="compositionally biased region" description="Gly residues" evidence="1">
    <location>
        <begin position="102"/>
        <end position="114"/>
    </location>
</feature>
<accession>A0A7J7NC29</accession>